<comment type="similarity">
    <text evidence="4 10">Belongs to the HAD-like hydrolase superfamily. CbbY/CbbZ/Gph/YieH family.</text>
</comment>
<evidence type="ECO:0000256" key="5">
    <source>
        <dbReference type="ARBA" id="ARBA00013078"/>
    </source>
</evidence>
<dbReference type="GO" id="GO:0008967">
    <property type="term" value="F:phosphoglycolate phosphatase activity"/>
    <property type="evidence" value="ECO:0007669"/>
    <property type="project" value="UniProtKB-EC"/>
</dbReference>
<keyword evidence="8 10" id="KW-0460">Magnesium</keyword>
<evidence type="ECO:0000256" key="1">
    <source>
        <dbReference type="ARBA" id="ARBA00000830"/>
    </source>
</evidence>
<dbReference type="SFLD" id="SFLDS00003">
    <property type="entry name" value="Haloacid_Dehalogenase"/>
    <property type="match status" value="1"/>
</dbReference>
<evidence type="ECO:0000256" key="3">
    <source>
        <dbReference type="ARBA" id="ARBA00004818"/>
    </source>
</evidence>
<dbReference type="NCBIfam" id="TIGR01449">
    <property type="entry name" value="PGP_bact"/>
    <property type="match status" value="1"/>
</dbReference>
<comment type="caution">
    <text evidence="11">The sequence shown here is derived from an EMBL/GenBank/DDBJ whole genome shotgun (WGS) entry which is preliminary data.</text>
</comment>
<name>A0ABT1LJ41_9HYPH</name>
<evidence type="ECO:0000256" key="2">
    <source>
        <dbReference type="ARBA" id="ARBA00001946"/>
    </source>
</evidence>
<dbReference type="InterPro" id="IPR037512">
    <property type="entry name" value="PGPase_prok"/>
</dbReference>
<dbReference type="InterPro" id="IPR023198">
    <property type="entry name" value="PGP-like_dom2"/>
</dbReference>
<dbReference type="PANTHER" id="PTHR43434">
    <property type="entry name" value="PHOSPHOGLYCOLATE PHOSPHATASE"/>
    <property type="match status" value="1"/>
</dbReference>
<comment type="function">
    <text evidence="10">Specifically catalyzes the dephosphorylation of 2-phosphoglycolate. Is involved in the dissimilation of the intracellular 2-phosphoglycolate formed during the DNA repair of 3'-phosphoglycolate ends, a major class of DNA lesions induced by oxidative stress.</text>
</comment>
<dbReference type="Gene3D" id="3.40.50.1000">
    <property type="entry name" value="HAD superfamily/HAD-like"/>
    <property type="match status" value="1"/>
</dbReference>
<feature type="active site" description="Nucleophile" evidence="10">
    <location>
        <position position="34"/>
    </location>
</feature>
<dbReference type="InterPro" id="IPR036412">
    <property type="entry name" value="HAD-like_sf"/>
</dbReference>
<gene>
    <name evidence="11" type="primary">gph</name>
    <name evidence="11" type="ORF">NK718_20495</name>
</gene>
<evidence type="ECO:0000256" key="4">
    <source>
        <dbReference type="ARBA" id="ARBA00006171"/>
    </source>
</evidence>
<comment type="cofactor">
    <cofactor evidence="2 10">
        <name>Mg(2+)</name>
        <dbReference type="ChEBI" id="CHEBI:18420"/>
    </cofactor>
</comment>
<evidence type="ECO:0000256" key="9">
    <source>
        <dbReference type="ARBA" id="ARBA00023277"/>
    </source>
</evidence>
<feature type="binding site" evidence="10">
    <location>
        <position position="34"/>
    </location>
    <ligand>
        <name>Mg(2+)</name>
        <dbReference type="ChEBI" id="CHEBI:18420"/>
    </ligand>
</feature>
<dbReference type="NCBIfam" id="TIGR01509">
    <property type="entry name" value="HAD-SF-IA-v3"/>
    <property type="match status" value="1"/>
</dbReference>
<keyword evidence="9 10" id="KW-0119">Carbohydrate metabolism</keyword>
<dbReference type="EC" id="3.1.3.18" evidence="5 10"/>
<feature type="binding site" evidence="10">
    <location>
        <position position="194"/>
    </location>
    <ligand>
        <name>Mg(2+)</name>
        <dbReference type="ChEBI" id="CHEBI:18420"/>
    </ligand>
</feature>
<dbReference type="Pfam" id="PF13419">
    <property type="entry name" value="HAD_2"/>
    <property type="match status" value="1"/>
</dbReference>
<dbReference type="InterPro" id="IPR050155">
    <property type="entry name" value="HAD-like_hydrolase_sf"/>
</dbReference>
<dbReference type="Gene3D" id="1.10.150.240">
    <property type="entry name" value="Putative phosphatase, domain 2"/>
    <property type="match status" value="1"/>
</dbReference>
<dbReference type="InterPro" id="IPR041492">
    <property type="entry name" value="HAD_2"/>
</dbReference>
<organism evidence="11 12">
    <name type="scientific">Alsobacter ponti</name>
    <dbReference type="NCBI Taxonomy" id="2962936"/>
    <lineage>
        <taxon>Bacteria</taxon>
        <taxon>Pseudomonadati</taxon>
        <taxon>Pseudomonadota</taxon>
        <taxon>Alphaproteobacteria</taxon>
        <taxon>Hyphomicrobiales</taxon>
        <taxon>Alsobacteraceae</taxon>
        <taxon>Alsobacter</taxon>
    </lineage>
</organism>
<dbReference type="RefSeq" id="WP_254746210.1">
    <property type="nucleotide sequence ID" value="NZ_JANCLU010000030.1"/>
</dbReference>
<dbReference type="SFLD" id="SFLDG01129">
    <property type="entry name" value="C1.5:_HAD__Beta-PGM__Phosphata"/>
    <property type="match status" value="1"/>
</dbReference>
<keyword evidence="7 10" id="KW-0378">Hydrolase</keyword>
<evidence type="ECO:0000256" key="6">
    <source>
        <dbReference type="ARBA" id="ARBA00022723"/>
    </source>
</evidence>
<feature type="binding site" evidence="10">
    <location>
        <position position="36"/>
    </location>
    <ligand>
        <name>Mg(2+)</name>
        <dbReference type="ChEBI" id="CHEBI:18420"/>
    </ligand>
</feature>
<comment type="catalytic activity">
    <reaction evidence="1 10">
        <text>2-phosphoglycolate + H2O = glycolate + phosphate</text>
        <dbReference type="Rhea" id="RHEA:14369"/>
        <dbReference type="ChEBI" id="CHEBI:15377"/>
        <dbReference type="ChEBI" id="CHEBI:29805"/>
        <dbReference type="ChEBI" id="CHEBI:43474"/>
        <dbReference type="ChEBI" id="CHEBI:58033"/>
        <dbReference type="EC" id="3.1.3.18"/>
    </reaction>
</comment>
<dbReference type="PRINTS" id="PR00413">
    <property type="entry name" value="HADHALOGNASE"/>
</dbReference>
<comment type="pathway">
    <text evidence="3 10">Organic acid metabolism; glycolate biosynthesis; glycolate from 2-phosphoglycolate: step 1/1.</text>
</comment>
<evidence type="ECO:0000313" key="12">
    <source>
        <dbReference type="Proteomes" id="UP001205890"/>
    </source>
</evidence>
<proteinExistence type="inferred from homology"/>
<evidence type="ECO:0000313" key="11">
    <source>
        <dbReference type="EMBL" id="MCP8940913.1"/>
    </source>
</evidence>
<keyword evidence="6 10" id="KW-0479">Metal-binding</keyword>
<dbReference type="Proteomes" id="UP001205890">
    <property type="component" value="Unassembled WGS sequence"/>
</dbReference>
<dbReference type="InterPro" id="IPR006439">
    <property type="entry name" value="HAD-SF_hydro_IA"/>
</dbReference>
<dbReference type="EMBL" id="JANCLU010000030">
    <property type="protein sequence ID" value="MCP8940913.1"/>
    <property type="molecule type" value="Genomic_DNA"/>
</dbReference>
<dbReference type="SFLD" id="SFLDG01135">
    <property type="entry name" value="C1.5.6:_HAD__Beta-PGM__Phospha"/>
    <property type="match status" value="1"/>
</dbReference>
<dbReference type="HAMAP" id="MF_00495">
    <property type="entry name" value="GPH_hydrolase_bact"/>
    <property type="match status" value="1"/>
</dbReference>
<protein>
    <recommendedName>
        <fullName evidence="5 10">Phosphoglycolate phosphatase</fullName>
        <shortName evidence="10">PGP</shortName>
        <shortName evidence="10">PGPase</shortName>
        <ecNumber evidence="5 10">3.1.3.18</ecNumber>
    </recommendedName>
</protein>
<dbReference type="InterPro" id="IPR023214">
    <property type="entry name" value="HAD_sf"/>
</dbReference>
<accession>A0ABT1LJ41</accession>
<sequence length="246" mass="25693">MARANDPGAMDAVGPLAERRPRTPGIAVRAVVFDLDGTLVDSARDLLEAANATLGERGLRKLSLDEARGMIGDGVARLVERALAATGGDAADLPRAVERFMAIYTRDAVRFTRPYPGVTETLRELAGRGLRLAVVTNKPRAVTLHILESLGLAPLFEAVVGGDSAPRRKPHPDPLLAALAAMGVAPGDALMVGDNFHDVEAAHAAGLAAVVVTYGYSHRPHGELGADALIDAMLELPGLLLPAARA</sequence>
<dbReference type="NCBIfam" id="TIGR01549">
    <property type="entry name" value="HAD-SF-IA-v1"/>
    <property type="match status" value="1"/>
</dbReference>
<dbReference type="SUPFAM" id="SSF56784">
    <property type="entry name" value="HAD-like"/>
    <property type="match status" value="1"/>
</dbReference>
<evidence type="ECO:0000256" key="7">
    <source>
        <dbReference type="ARBA" id="ARBA00022801"/>
    </source>
</evidence>
<dbReference type="PANTHER" id="PTHR43434:SF1">
    <property type="entry name" value="PHOSPHOGLYCOLATE PHOSPHATASE"/>
    <property type="match status" value="1"/>
</dbReference>
<keyword evidence="12" id="KW-1185">Reference proteome</keyword>
<reference evidence="11 12" key="1">
    <citation type="submission" date="2022-07" db="EMBL/GenBank/DDBJ databases">
        <authorList>
            <person name="Li W.-J."/>
            <person name="Deng Q.-Q."/>
        </authorList>
    </citation>
    <scope>NUCLEOTIDE SEQUENCE [LARGE SCALE GENOMIC DNA]</scope>
    <source>
        <strain evidence="11 12">SYSU M60028</strain>
    </source>
</reference>
<evidence type="ECO:0000256" key="10">
    <source>
        <dbReference type="HAMAP-Rule" id="MF_00495"/>
    </source>
</evidence>
<evidence type="ECO:0000256" key="8">
    <source>
        <dbReference type="ARBA" id="ARBA00022842"/>
    </source>
</evidence>